<evidence type="ECO:0000313" key="6">
    <source>
        <dbReference type="Proteomes" id="UP000579605"/>
    </source>
</evidence>
<evidence type="ECO:0000256" key="2">
    <source>
        <dbReference type="ARBA" id="ARBA00023125"/>
    </source>
</evidence>
<organism evidence="5 6">
    <name type="scientific">Actinopolymorpha rutila</name>
    <dbReference type="NCBI Taxonomy" id="446787"/>
    <lineage>
        <taxon>Bacteria</taxon>
        <taxon>Bacillati</taxon>
        <taxon>Actinomycetota</taxon>
        <taxon>Actinomycetes</taxon>
        <taxon>Propionibacteriales</taxon>
        <taxon>Actinopolymorphaceae</taxon>
        <taxon>Actinopolymorpha</taxon>
    </lineage>
</organism>
<evidence type="ECO:0000256" key="1">
    <source>
        <dbReference type="ARBA" id="ARBA00023015"/>
    </source>
</evidence>
<accession>A0A852Z5T2</accession>
<dbReference type="InterPro" id="IPR001845">
    <property type="entry name" value="HTH_ArsR_DNA-bd_dom"/>
</dbReference>
<dbReference type="InterPro" id="IPR036527">
    <property type="entry name" value="SCP2_sterol-bd_dom_sf"/>
</dbReference>
<dbReference type="CDD" id="cd00090">
    <property type="entry name" value="HTH_ARSR"/>
    <property type="match status" value="1"/>
</dbReference>
<dbReference type="Proteomes" id="UP000579605">
    <property type="component" value="Unassembled WGS sequence"/>
</dbReference>
<dbReference type="PANTHER" id="PTHR33204:SF18">
    <property type="entry name" value="TRANSCRIPTIONAL REGULATORY PROTEIN"/>
    <property type="match status" value="1"/>
</dbReference>
<dbReference type="SMART" id="SM00418">
    <property type="entry name" value="HTH_ARSR"/>
    <property type="match status" value="1"/>
</dbReference>
<dbReference type="GO" id="GO:0003677">
    <property type="term" value="F:DNA binding"/>
    <property type="evidence" value="ECO:0007669"/>
    <property type="project" value="UniProtKB-KW"/>
</dbReference>
<dbReference type="RefSeq" id="WP_179785761.1">
    <property type="nucleotide sequence ID" value="NZ_BAAARR010000034.1"/>
</dbReference>
<reference evidence="5 6" key="1">
    <citation type="submission" date="2020-07" db="EMBL/GenBank/DDBJ databases">
        <title>Sequencing the genomes of 1000 actinobacteria strains.</title>
        <authorList>
            <person name="Klenk H.-P."/>
        </authorList>
    </citation>
    <scope>NUCLEOTIDE SEQUENCE [LARGE SCALE GENOMIC DNA]</scope>
    <source>
        <strain evidence="5 6">DSM 18448</strain>
    </source>
</reference>
<dbReference type="SUPFAM" id="SSF55718">
    <property type="entry name" value="SCP-like"/>
    <property type="match status" value="1"/>
</dbReference>
<proteinExistence type="predicted"/>
<dbReference type="InterPro" id="IPR003033">
    <property type="entry name" value="SCP2_sterol-bd_dom"/>
</dbReference>
<dbReference type="InterPro" id="IPR011991">
    <property type="entry name" value="ArsR-like_HTH"/>
</dbReference>
<dbReference type="SUPFAM" id="SSF46785">
    <property type="entry name" value="Winged helix' DNA-binding domain"/>
    <property type="match status" value="1"/>
</dbReference>
<evidence type="ECO:0000313" key="5">
    <source>
        <dbReference type="EMBL" id="NYH87743.1"/>
    </source>
</evidence>
<comment type="caution">
    <text evidence="5">The sequence shown here is derived from an EMBL/GenBank/DDBJ whole genome shotgun (WGS) entry which is preliminary data.</text>
</comment>
<evidence type="ECO:0000256" key="3">
    <source>
        <dbReference type="ARBA" id="ARBA00023163"/>
    </source>
</evidence>
<dbReference type="InterPro" id="IPR036390">
    <property type="entry name" value="WH_DNA-bd_sf"/>
</dbReference>
<gene>
    <name evidence="5" type="ORF">F4554_000381</name>
</gene>
<dbReference type="GO" id="GO:0003700">
    <property type="term" value="F:DNA-binding transcription factor activity"/>
    <property type="evidence" value="ECO:0007669"/>
    <property type="project" value="InterPro"/>
</dbReference>
<evidence type="ECO:0000259" key="4">
    <source>
        <dbReference type="PROSITE" id="PS51118"/>
    </source>
</evidence>
<sequence>MPTSYGQFCPVAKAMELLDERWTLLVVRELVAGSRHFNALRRGVPRMSPALLSKRLNTLVRAGVVERRQAGNRITYELTPAGRELEPVIDALGRWGTRWVPELGDADLDPHLLMWDVHRNLAYEAVPDTRTVLKFSFPDVTDAPRDWWLVITTDGVDVCDHDPGFDVLVTVEARLRTLTQVWRGDLTWTAALRSGDLVVRGDPSARRALPRWLKLSPHASTPRPAPA</sequence>
<dbReference type="EMBL" id="JACBZH010000001">
    <property type="protein sequence ID" value="NYH87743.1"/>
    <property type="molecule type" value="Genomic_DNA"/>
</dbReference>
<dbReference type="InterPro" id="IPR002577">
    <property type="entry name" value="HTH_HxlR"/>
</dbReference>
<name>A0A852Z5T2_9ACTN</name>
<dbReference type="AlphaFoldDB" id="A0A852Z5T2"/>
<dbReference type="PANTHER" id="PTHR33204">
    <property type="entry name" value="TRANSCRIPTIONAL REGULATOR, MARR FAMILY"/>
    <property type="match status" value="1"/>
</dbReference>
<dbReference type="Gene3D" id="1.10.10.10">
    <property type="entry name" value="Winged helix-like DNA-binding domain superfamily/Winged helix DNA-binding domain"/>
    <property type="match status" value="1"/>
</dbReference>
<keyword evidence="3" id="KW-0804">Transcription</keyword>
<keyword evidence="6" id="KW-1185">Reference proteome</keyword>
<dbReference type="Pfam" id="PF02036">
    <property type="entry name" value="SCP2"/>
    <property type="match status" value="1"/>
</dbReference>
<dbReference type="PROSITE" id="PS51118">
    <property type="entry name" value="HTH_HXLR"/>
    <property type="match status" value="1"/>
</dbReference>
<keyword evidence="1" id="KW-0805">Transcription regulation</keyword>
<feature type="domain" description="HTH hxlR-type" evidence="4">
    <location>
        <begin position="9"/>
        <end position="104"/>
    </location>
</feature>
<dbReference type="Pfam" id="PF01638">
    <property type="entry name" value="HxlR"/>
    <property type="match status" value="1"/>
</dbReference>
<keyword evidence="2 5" id="KW-0238">DNA-binding</keyword>
<dbReference type="InterPro" id="IPR036388">
    <property type="entry name" value="WH-like_DNA-bd_sf"/>
</dbReference>
<protein>
    <submittedName>
        <fullName evidence="5">DNA-binding HxlR family transcriptional regulator</fullName>
    </submittedName>
</protein>